<gene>
    <name evidence="7" type="ORF">LTR77_007008</name>
</gene>
<comment type="caution">
    <text evidence="7">The sequence shown here is derived from an EMBL/GenBank/DDBJ whole genome shotgun (WGS) entry which is preliminary data.</text>
</comment>
<keyword evidence="2 5" id="KW-0812">Transmembrane</keyword>
<evidence type="ECO:0000256" key="2">
    <source>
        <dbReference type="ARBA" id="ARBA00022692"/>
    </source>
</evidence>
<dbReference type="Proteomes" id="UP001337655">
    <property type="component" value="Unassembled WGS sequence"/>
</dbReference>
<dbReference type="EMBL" id="JAVRRT010000010">
    <property type="protein sequence ID" value="KAK5168438.1"/>
    <property type="molecule type" value="Genomic_DNA"/>
</dbReference>
<keyword evidence="4 5" id="KW-0472">Membrane</keyword>
<sequence length="238" mass="26362">MATPEMKTLLGSLIFYPAVYFAILPARPSSLHIARARESISIFHCGLQTVLAAICLRSNAKGLESPASHGNVQVPRGDVPIITTNSAFGNCITALETGYLLQDSAVLLHAYWRRNGTQGKQHYIAQGREKGILVIVALHLMNASSVPGTLRWFLLNFKPHRRRLINGMTVLYLASFAVFRVGLIFWIIKVFATQQRVSFLVGVSRLKLPCKAGTGLITMVNVWWLLSGLQKFSARAMR</sequence>
<keyword evidence="3 5" id="KW-1133">Transmembrane helix</keyword>
<comment type="subcellular location">
    <subcellularLocation>
        <location evidence="1">Membrane</location>
        <topology evidence="1">Multi-pass membrane protein</topology>
    </subcellularLocation>
</comment>
<evidence type="ECO:0000256" key="3">
    <source>
        <dbReference type="ARBA" id="ARBA00022989"/>
    </source>
</evidence>
<proteinExistence type="predicted"/>
<dbReference type="RefSeq" id="XP_064658048.1">
    <property type="nucleotide sequence ID" value="XM_064804247.1"/>
</dbReference>
<feature type="transmembrane region" description="Helical" evidence="5">
    <location>
        <begin position="131"/>
        <end position="150"/>
    </location>
</feature>
<evidence type="ECO:0000259" key="6">
    <source>
        <dbReference type="Pfam" id="PF03798"/>
    </source>
</evidence>
<reference evidence="7 8" key="1">
    <citation type="submission" date="2023-08" db="EMBL/GenBank/DDBJ databases">
        <title>Black Yeasts Isolated from many extreme environments.</title>
        <authorList>
            <person name="Coleine C."/>
            <person name="Stajich J.E."/>
            <person name="Selbmann L."/>
        </authorList>
    </citation>
    <scope>NUCLEOTIDE SEQUENCE [LARGE SCALE GENOMIC DNA]</scope>
    <source>
        <strain evidence="7 8">CCFEE 5935</strain>
    </source>
</reference>
<dbReference type="InterPro" id="IPR006634">
    <property type="entry name" value="TLC-dom"/>
</dbReference>
<feature type="transmembrane region" description="Helical" evidence="5">
    <location>
        <begin position="170"/>
        <end position="192"/>
    </location>
</feature>
<evidence type="ECO:0000256" key="1">
    <source>
        <dbReference type="ARBA" id="ARBA00004141"/>
    </source>
</evidence>
<evidence type="ECO:0000313" key="7">
    <source>
        <dbReference type="EMBL" id="KAK5168438.1"/>
    </source>
</evidence>
<evidence type="ECO:0000256" key="5">
    <source>
        <dbReference type="SAM" id="Phobius"/>
    </source>
</evidence>
<accession>A0AAV9P6Z3</accession>
<name>A0AAV9P6Z3_9PEZI</name>
<dbReference type="Pfam" id="PF03798">
    <property type="entry name" value="TRAM_LAG1_CLN8"/>
    <property type="match status" value="1"/>
</dbReference>
<feature type="domain" description="TLC" evidence="6">
    <location>
        <begin position="39"/>
        <end position="225"/>
    </location>
</feature>
<keyword evidence="8" id="KW-1185">Reference proteome</keyword>
<evidence type="ECO:0000256" key="4">
    <source>
        <dbReference type="ARBA" id="ARBA00023136"/>
    </source>
</evidence>
<dbReference type="AlphaFoldDB" id="A0AAV9P6Z3"/>
<protein>
    <recommendedName>
        <fullName evidence="6">TLC domain-containing protein</fullName>
    </recommendedName>
</protein>
<evidence type="ECO:0000313" key="8">
    <source>
        <dbReference type="Proteomes" id="UP001337655"/>
    </source>
</evidence>
<dbReference type="GO" id="GO:0016020">
    <property type="term" value="C:membrane"/>
    <property type="evidence" value="ECO:0007669"/>
    <property type="project" value="UniProtKB-SubCell"/>
</dbReference>
<dbReference type="GeneID" id="89928346"/>
<organism evidence="7 8">
    <name type="scientific">Saxophila tyrrhenica</name>
    <dbReference type="NCBI Taxonomy" id="1690608"/>
    <lineage>
        <taxon>Eukaryota</taxon>
        <taxon>Fungi</taxon>
        <taxon>Dikarya</taxon>
        <taxon>Ascomycota</taxon>
        <taxon>Pezizomycotina</taxon>
        <taxon>Dothideomycetes</taxon>
        <taxon>Dothideomycetidae</taxon>
        <taxon>Mycosphaerellales</taxon>
        <taxon>Extremaceae</taxon>
        <taxon>Saxophila</taxon>
    </lineage>
</organism>